<keyword evidence="6 9" id="KW-0560">Oxidoreductase</keyword>
<keyword evidence="8 9" id="KW-0411">Iron-sulfur</keyword>
<dbReference type="PANTHER" id="PTHR30002">
    <property type="entry name" value="EPOXYQUEUOSINE REDUCTASE"/>
    <property type="match status" value="1"/>
</dbReference>
<comment type="subcellular location">
    <subcellularLocation>
        <location evidence="9">Cytoplasm</location>
    </subcellularLocation>
</comment>
<dbReference type="InterPro" id="IPR004453">
    <property type="entry name" value="QueG"/>
</dbReference>
<dbReference type="PANTHER" id="PTHR30002:SF4">
    <property type="entry name" value="EPOXYQUEUOSINE REDUCTASE"/>
    <property type="match status" value="1"/>
</dbReference>
<evidence type="ECO:0000313" key="12">
    <source>
        <dbReference type="Proteomes" id="UP000252733"/>
    </source>
</evidence>
<dbReference type="GO" id="GO:0052693">
    <property type="term" value="F:epoxyqueuosine reductase activity"/>
    <property type="evidence" value="ECO:0007669"/>
    <property type="project" value="UniProtKB-UniRule"/>
</dbReference>
<comment type="catalytic activity">
    <reaction evidence="9">
        <text>epoxyqueuosine(34) in tRNA + AH2 = queuosine(34) in tRNA + A + H2O</text>
        <dbReference type="Rhea" id="RHEA:32159"/>
        <dbReference type="Rhea" id="RHEA-COMP:18571"/>
        <dbReference type="Rhea" id="RHEA-COMP:18582"/>
        <dbReference type="ChEBI" id="CHEBI:13193"/>
        <dbReference type="ChEBI" id="CHEBI:15377"/>
        <dbReference type="ChEBI" id="CHEBI:17499"/>
        <dbReference type="ChEBI" id="CHEBI:194431"/>
        <dbReference type="ChEBI" id="CHEBI:194443"/>
        <dbReference type="EC" id="1.17.99.6"/>
    </reaction>
</comment>
<keyword evidence="9" id="KW-0846">Cobalamin</keyword>
<dbReference type="InterPro" id="IPR017900">
    <property type="entry name" value="4Fe4S_Fe_S_CS"/>
</dbReference>
<keyword evidence="4 9" id="KW-0479">Metal-binding</keyword>
<evidence type="ECO:0000256" key="6">
    <source>
        <dbReference type="ARBA" id="ARBA00023002"/>
    </source>
</evidence>
<dbReference type="GO" id="GO:0005737">
    <property type="term" value="C:cytoplasm"/>
    <property type="evidence" value="ECO:0007669"/>
    <property type="project" value="UniProtKB-SubCell"/>
</dbReference>
<feature type="binding site" evidence="9">
    <location>
        <position position="194"/>
    </location>
    <ligand>
        <name>[4Fe-4S] cluster</name>
        <dbReference type="ChEBI" id="CHEBI:49883"/>
        <label>1</label>
    </ligand>
</feature>
<keyword evidence="5 9" id="KW-0671">Queuosine biosynthesis</keyword>
<protein>
    <recommendedName>
        <fullName evidence="9">Epoxyqueuosine reductase</fullName>
        <ecNumber evidence="9">1.17.99.6</ecNumber>
    </recommendedName>
    <alternativeName>
        <fullName evidence="9">Queuosine biosynthesis protein QueG</fullName>
    </alternativeName>
</protein>
<evidence type="ECO:0000256" key="3">
    <source>
        <dbReference type="ARBA" id="ARBA00022694"/>
    </source>
</evidence>
<sequence length="313" mass="35477">MDLIAEQRGQMIREKALDLGFDDVAFVEAQFLEREAETYDRWITKGAHAGMDYMARNREKRNDPRLLVEGTKSVVVVLQNYQPDRNTSQGDEFKISKYAYGRDYHKVLKNRLKKLMSFIRTEVADEADGRFFVDSAPVSERSLAARAGLGWRGKNTNLIHPRLGSFVFIGELFLNFELPYGTPIKEACGGCTRCLDACPTGALTSPYELDANKCISYLTIENKGEISEDFSGQFDGWIFGCDICQDVCPWNWKARPHKEPDFNLRPTFGKMTSVDWKALSEASFDELSKGSAIRRAGYAGIMRNIRFVGSVRK</sequence>
<comment type="caution">
    <text evidence="11">The sequence shown here is derived from an EMBL/GenBank/DDBJ whole genome shotgun (WGS) entry which is preliminary data.</text>
</comment>
<dbReference type="Pfam" id="PF08331">
    <property type="entry name" value="QueG_DUF1730"/>
    <property type="match status" value="1"/>
</dbReference>
<evidence type="ECO:0000256" key="9">
    <source>
        <dbReference type="HAMAP-Rule" id="MF_00916"/>
    </source>
</evidence>
<dbReference type="UniPathway" id="UPA00392"/>
<keyword evidence="9" id="KW-0170">Cobalt</keyword>
<evidence type="ECO:0000256" key="4">
    <source>
        <dbReference type="ARBA" id="ARBA00022723"/>
    </source>
</evidence>
<dbReference type="PROSITE" id="PS51379">
    <property type="entry name" value="4FE4S_FER_2"/>
    <property type="match status" value="1"/>
</dbReference>
<evidence type="ECO:0000256" key="7">
    <source>
        <dbReference type="ARBA" id="ARBA00023004"/>
    </source>
</evidence>
<keyword evidence="1 9" id="KW-0004">4Fe-4S</keyword>
<evidence type="ECO:0000256" key="1">
    <source>
        <dbReference type="ARBA" id="ARBA00022485"/>
    </source>
</evidence>
<comment type="similarity">
    <text evidence="9">Belongs to the QueG family.</text>
</comment>
<dbReference type="GO" id="GO:0008616">
    <property type="term" value="P:tRNA queuosine(34) biosynthetic process"/>
    <property type="evidence" value="ECO:0007669"/>
    <property type="project" value="UniProtKB-UniRule"/>
</dbReference>
<feature type="domain" description="4Fe-4S ferredoxin-type" evidence="10">
    <location>
        <begin position="179"/>
        <end position="208"/>
    </location>
</feature>
<dbReference type="AlphaFoldDB" id="A0A2T0XLK5"/>
<comment type="subunit">
    <text evidence="9">Monomer.</text>
</comment>
<dbReference type="InterPro" id="IPR013542">
    <property type="entry name" value="QueG_DUF1730"/>
</dbReference>
<dbReference type="EC" id="1.17.99.6" evidence="9"/>
<dbReference type="InterPro" id="IPR017896">
    <property type="entry name" value="4Fe4S_Fe-S-bd"/>
</dbReference>
<evidence type="ECO:0000256" key="2">
    <source>
        <dbReference type="ARBA" id="ARBA00022490"/>
    </source>
</evidence>
<feature type="binding site" evidence="9">
    <location>
        <position position="158"/>
    </location>
    <ligand>
        <name>cob(II)alamin</name>
        <dbReference type="ChEBI" id="CHEBI:16304"/>
    </ligand>
</feature>
<dbReference type="Pfam" id="PF13484">
    <property type="entry name" value="Fer4_16"/>
    <property type="match status" value="1"/>
</dbReference>
<keyword evidence="7 9" id="KW-0408">Iron</keyword>
<feature type="binding site" evidence="9">
    <location>
        <position position="241"/>
    </location>
    <ligand>
        <name>[4Fe-4S] cluster</name>
        <dbReference type="ChEBI" id="CHEBI:49883"/>
        <label>2</label>
    </ligand>
</feature>
<dbReference type="HAMAP" id="MF_00916">
    <property type="entry name" value="QueG"/>
    <property type="match status" value="1"/>
</dbReference>
<comment type="pathway">
    <text evidence="9">tRNA modification; tRNA-queuosine biosynthesis.</text>
</comment>
<feature type="binding site" evidence="9">
    <location>
        <position position="216"/>
    </location>
    <ligand>
        <name>cob(II)alamin</name>
        <dbReference type="ChEBI" id="CHEBI:16304"/>
    </ligand>
</feature>
<feature type="binding site" evidence="9">
    <location>
        <position position="248"/>
    </location>
    <ligand>
        <name>[4Fe-4S] cluster</name>
        <dbReference type="ChEBI" id="CHEBI:49883"/>
        <label>1</label>
    </ligand>
</feature>
<dbReference type="EMBL" id="QPIZ01000006">
    <property type="protein sequence ID" value="RCW37386.1"/>
    <property type="molecule type" value="Genomic_DNA"/>
</dbReference>
<comment type="cofactor">
    <cofactor evidence="9">
        <name>[4Fe-4S] cluster</name>
        <dbReference type="ChEBI" id="CHEBI:49883"/>
    </cofactor>
    <text evidence="9">Binds 2 [4Fe-4S] clusters per monomer.</text>
</comment>
<dbReference type="GO" id="GO:0046872">
    <property type="term" value="F:metal ion binding"/>
    <property type="evidence" value="ECO:0007669"/>
    <property type="project" value="UniProtKB-KW"/>
</dbReference>
<dbReference type="NCBIfam" id="TIGR00276">
    <property type="entry name" value="tRNA epoxyqueuosine(34) reductase QueG"/>
    <property type="match status" value="1"/>
</dbReference>
<dbReference type="PROSITE" id="PS00198">
    <property type="entry name" value="4FE4S_FER_1"/>
    <property type="match status" value="1"/>
</dbReference>
<feature type="binding site" evidence="9">
    <location>
        <position position="169"/>
    </location>
    <ligand>
        <name>cob(II)alamin</name>
        <dbReference type="ChEBI" id="CHEBI:16304"/>
    </ligand>
</feature>
<dbReference type="GO" id="GO:0031419">
    <property type="term" value="F:cobalamin binding"/>
    <property type="evidence" value="ECO:0007669"/>
    <property type="project" value="UniProtKB-KW"/>
</dbReference>
<gene>
    <name evidence="9" type="primary">queG</name>
    <name evidence="11" type="ORF">DFO77_10679</name>
</gene>
<accession>A0A2T0XLK5</accession>
<comment type="caution">
    <text evidence="9">Lacks conserved residue(s) required for the propagation of feature annotation.</text>
</comment>
<evidence type="ECO:0000256" key="8">
    <source>
        <dbReference type="ARBA" id="ARBA00023014"/>
    </source>
</evidence>
<evidence type="ECO:0000259" key="10">
    <source>
        <dbReference type="PROSITE" id="PS51379"/>
    </source>
</evidence>
<organism evidence="11 12">
    <name type="scientific">Marinilabilia salmonicolor</name>
    <dbReference type="NCBI Taxonomy" id="989"/>
    <lineage>
        <taxon>Bacteria</taxon>
        <taxon>Pseudomonadati</taxon>
        <taxon>Bacteroidota</taxon>
        <taxon>Bacteroidia</taxon>
        <taxon>Marinilabiliales</taxon>
        <taxon>Marinilabiliaceae</taxon>
        <taxon>Marinilabilia</taxon>
    </lineage>
</organism>
<name>A0A2T0XLK5_9BACT</name>
<reference evidence="11 12" key="1">
    <citation type="submission" date="2018-07" db="EMBL/GenBank/DDBJ databases">
        <title>Freshwater and sediment microbial communities from various areas in North America, analyzing microbe dynamics in response to fracking.</title>
        <authorList>
            <person name="Lamendella R."/>
        </authorList>
    </citation>
    <scope>NUCLEOTIDE SEQUENCE [LARGE SCALE GENOMIC DNA]</scope>
    <source>
        <strain evidence="11 12">160A</strain>
    </source>
</reference>
<keyword evidence="12" id="KW-1185">Reference proteome</keyword>
<keyword evidence="2 9" id="KW-0963">Cytoplasm</keyword>
<dbReference type="Proteomes" id="UP000252733">
    <property type="component" value="Unassembled WGS sequence"/>
</dbReference>
<feature type="binding site" evidence="9">
    <location>
        <position position="188"/>
    </location>
    <ligand>
        <name>[4Fe-4S] cluster</name>
        <dbReference type="ChEBI" id="CHEBI:49883"/>
        <label>1</label>
    </ligand>
</feature>
<dbReference type="SUPFAM" id="SSF46548">
    <property type="entry name" value="alpha-helical ferredoxin"/>
    <property type="match status" value="1"/>
</dbReference>
<feature type="binding site" evidence="9">
    <location>
        <position position="134"/>
    </location>
    <ligand>
        <name>cob(II)alamin</name>
        <dbReference type="ChEBI" id="CHEBI:16304"/>
    </ligand>
</feature>
<feature type="binding site" evidence="9">
    <location>
        <begin position="139"/>
        <end position="141"/>
    </location>
    <ligand>
        <name>cob(II)alamin</name>
        <dbReference type="ChEBI" id="CHEBI:16304"/>
    </ligand>
</feature>
<evidence type="ECO:0000313" key="11">
    <source>
        <dbReference type="EMBL" id="RCW37386.1"/>
    </source>
</evidence>
<dbReference type="GO" id="GO:0051539">
    <property type="term" value="F:4 iron, 4 sulfur cluster binding"/>
    <property type="evidence" value="ECO:0007669"/>
    <property type="project" value="UniProtKB-KW"/>
</dbReference>
<feature type="binding site" evidence="9">
    <location>
        <position position="191"/>
    </location>
    <ligand>
        <name>[4Fe-4S] cluster</name>
        <dbReference type="ChEBI" id="CHEBI:49883"/>
        <label>1</label>
    </ligand>
</feature>
<feature type="binding site" evidence="9">
    <location>
        <position position="244"/>
    </location>
    <ligand>
        <name>[4Fe-4S] cluster</name>
        <dbReference type="ChEBI" id="CHEBI:49883"/>
        <label>2</label>
    </ligand>
</feature>
<dbReference type="RefSeq" id="WP_106153179.1">
    <property type="nucleotide sequence ID" value="NZ_PVTS01000008.1"/>
</dbReference>
<comment type="cofactor">
    <cofactor evidence="9">
        <name>cob(II)alamin</name>
        <dbReference type="ChEBI" id="CHEBI:16304"/>
    </cofactor>
</comment>
<feature type="binding site" evidence="9">
    <location>
        <position position="198"/>
    </location>
    <ligand>
        <name>[4Fe-4S] cluster</name>
        <dbReference type="ChEBI" id="CHEBI:49883"/>
        <label>2</label>
    </ligand>
</feature>
<keyword evidence="3 9" id="KW-0819">tRNA processing</keyword>
<feature type="binding site" evidence="9">
    <location>
        <position position="61"/>
    </location>
    <ligand>
        <name>cob(II)alamin</name>
        <dbReference type="ChEBI" id="CHEBI:16304"/>
    </ligand>
</feature>
<evidence type="ECO:0000256" key="5">
    <source>
        <dbReference type="ARBA" id="ARBA00022785"/>
    </source>
</evidence>
<feature type="binding site" evidence="9">
    <location>
        <position position="223"/>
    </location>
    <ligand>
        <name>tRNA</name>
        <dbReference type="ChEBI" id="CHEBI:17843"/>
    </ligand>
</feature>
<proteinExistence type="inferred from homology"/>
<dbReference type="STRING" id="1168289.GCA_000259075_03836"/>
<feature type="active site" description="Proton donor" evidence="9">
    <location>
        <position position="134"/>
    </location>
</feature>
<feature type="binding site" evidence="9">
    <location>
        <begin position="241"/>
        <end position="242"/>
    </location>
    <ligand>
        <name>cob(II)alamin</name>
        <dbReference type="ChEBI" id="CHEBI:16304"/>
    </ligand>
</feature>
<dbReference type="Gene3D" id="3.30.70.20">
    <property type="match status" value="1"/>
</dbReference>
<dbReference type="FunFam" id="3.30.70.20:FF:000037">
    <property type="entry name" value="Epoxyqueuosine reductase"/>
    <property type="match status" value="1"/>
</dbReference>
<dbReference type="OrthoDB" id="9784571at2"/>
<feature type="binding site" evidence="9">
    <location>
        <position position="214"/>
    </location>
    <ligand>
        <name>[4Fe-4S] cluster</name>
        <dbReference type="ChEBI" id="CHEBI:49883"/>
        <label>2</label>
    </ligand>
</feature>
<comment type="function">
    <text evidence="9">Catalyzes the conversion of epoxyqueuosine (oQ) to queuosine (Q), which is a hypermodified base found in the wobble positions of tRNA(Asp), tRNA(Asn), tRNA(His) and tRNA(Tyr).</text>
</comment>
<feature type="binding site" evidence="9">
    <location>
        <position position="155"/>
    </location>
    <ligand>
        <name>cob(II)alamin</name>
        <dbReference type="ChEBI" id="CHEBI:16304"/>
    </ligand>
</feature>